<proteinExistence type="predicted"/>
<sequence length="108" mass="12295">MKSRRRLCLWGGASRQSWRVPVCLGARAERHQRQPRFPSTLSTHYPHLFQHSLRIFAACIDAPFKLRKDPLSSADIAAKIATFTYHAVDKKIRIPRLGGAAPEKQPHL</sequence>
<dbReference type="EMBL" id="ML991777">
    <property type="protein sequence ID" value="KAF2238183.1"/>
    <property type="molecule type" value="Genomic_DNA"/>
</dbReference>
<dbReference type="AlphaFoldDB" id="A0A6A6HKY8"/>
<evidence type="ECO:0000313" key="2">
    <source>
        <dbReference type="Proteomes" id="UP000800092"/>
    </source>
</evidence>
<gene>
    <name evidence="1" type="ORF">EV356DRAFT_508847</name>
</gene>
<organism evidence="1 2">
    <name type="scientific">Viridothelium virens</name>
    <name type="common">Speckled blister lichen</name>
    <name type="synonym">Trypethelium virens</name>
    <dbReference type="NCBI Taxonomy" id="1048519"/>
    <lineage>
        <taxon>Eukaryota</taxon>
        <taxon>Fungi</taxon>
        <taxon>Dikarya</taxon>
        <taxon>Ascomycota</taxon>
        <taxon>Pezizomycotina</taxon>
        <taxon>Dothideomycetes</taxon>
        <taxon>Dothideomycetes incertae sedis</taxon>
        <taxon>Trypetheliales</taxon>
        <taxon>Trypetheliaceae</taxon>
        <taxon>Viridothelium</taxon>
    </lineage>
</organism>
<reference evidence="1" key="1">
    <citation type="journal article" date="2020" name="Stud. Mycol.">
        <title>101 Dothideomycetes genomes: a test case for predicting lifestyles and emergence of pathogens.</title>
        <authorList>
            <person name="Haridas S."/>
            <person name="Albert R."/>
            <person name="Binder M."/>
            <person name="Bloem J."/>
            <person name="Labutti K."/>
            <person name="Salamov A."/>
            <person name="Andreopoulos B."/>
            <person name="Baker S."/>
            <person name="Barry K."/>
            <person name="Bills G."/>
            <person name="Bluhm B."/>
            <person name="Cannon C."/>
            <person name="Castanera R."/>
            <person name="Culley D."/>
            <person name="Daum C."/>
            <person name="Ezra D."/>
            <person name="Gonzalez J."/>
            <person name="Henrissat B."/>
            <person name="Kuo A."/>
            <person name="Liang C."/>
            <person name="Lipzen A."/>
            <person name="Lutzoni F."/>
            <person name="Magnuson J."/>
            <person name="Mondo S."/>
            <person name="Nolan M."/>
            <person name="Ohm R."/>
            <person name="Pangilinan J."/>
            <person name="Park H.-J."/>
            <person name="Ramirez L."/>
            <person name="Alfaro M."/>
            <person name="Sun H."/>
            <person name="Tritt A."/>
            <person name="Yoshinaga Y."/>
            <person name="Zwiers L.-H."/>
            <person name="Turgeon B."/>
            <person name="Goodwin S."/>
            <person name="Spatafora J."/>
            <person name="Crous P."/>
            <person name="Grigoriev I."/>
        </authorList>
    </citation>
    <scope>NUCLEOTIDE SEQUENCE</scope>
    <source>
        <strain evidence="1">Tuck. ex Michener</strain>
    </source>
</reference>
<feature type="non-terminal residue" evidence="1">
    <location>
        <position position="1"/>
    </location>
</feature>
<protein>
    <submittedName>
        <fullName evidence="1">Uncharacterized protein</fullName>
    </submittedName>
</protein>
<name>A0A6A6HKY8_VIRVR</name>
<evidence type="ECO:0000313" key="1">
    <source>
        <dbReference type="EMBL" id="KAF2238183.1"/>
    </source>
</evidence>
<accession>A0A6A6HKY8</accession>
<keyword evidence="2" id="KW-1185">Reference proteome</keyword>
<dbReference type="Proteomes" id="UP000800092">
    <property type="component" value="Unassembled WGS sequence"/>
</dbReference>